<reference evidence="4 5" key="1">
    <citation type="submission" date="2018-10" db="EMBL/GenBank/DDBJ databases">
        <title>Natrarchaeobius chitinivorans gen. nov., sp. nov., and Natrarchaeobius haloalkaliphilus sp. nov., alkaliphilic, chitin-utilizing haloarchaea from hypersaline alkaline lakes.</title>
        <authorList>
            <person name="Sorokin D.Y."/>
            <person name="Elcheninov A.G."/>
            <person name="Kostrikina N.A."/>
            <person name="Bale N.J."/>
            <person name="Sinninghe Damste J.S."/>
            <person name="Khijniak T.V."/>
            <person name="Kublanov I.V."/>
            <person name="Toshchakov S.V."/>
        </authorList>
    </citation>
    <scope>NUCLEOTIDE SEQUENCE [LARGE SCALE GENOMIC DNA]</scope>
    <source>
        <strain evidence="4 5">AArcht4T</strain>
    </source>
</reference>
<dbReference type="EMBL" id="REGA01000005">
    <property type="protein sequence ID" value="RQG95432.1"/>
    <property type="molecule type" value="Genomic_DNA"/>
</dbReference>
<dbReference type="PANTHER" id="PTHR11365">
    <property type="entry name" value="5-OXOPROLINASE RELATED"/>
    <property type="match status" value="1"/>
</dbReference>
<evidence type="ECO:0000313" key="5">
    <source>
        <dbReference type="Proteomes" id="UP000282323"/>
    </source>
</evidence>
<dbReference type="AlphaFoldDB" id="A0A3N6NA28"/>
<feature type="domain" description="Hydantoinase/oxoprolinase N-terminal" evidence="2">
    <location>
        <begin position="8"/>
        <end position="185"/>
    </location>
</feature>
<feature type="domain" description="Hydantoinase A/oxoprolinase" evidence="1">
    <location>
        <begin position="207"/>
        <end position="496"/>
    </location>
</feature>
<dbReference type="GO" id="GO:0017168">
    <property type="term" value="F:5-oxoprolinase (ATP-hydrolyzing) activity"/>
    <property type="evidence" value="ECO:0007669"/>
    <property type="project" value="TreeGrafter"/>
</dbReference>
<dbReference type="Pfam" id="PF19278">
    <property type="entry name" value="Hydant_A_C"/>
    <property type="match status" value="1"/>
</dbReference>
<dbReference type="OrthoDB" id="8261at2157"/>
<evidence type="ECO:0000313" key="4">
    <source>
        <dbReference type="EMBL" id="RQG95432.1"/>
    </source>
</evidence>
<dbReference type="InterPro" id="IPR002821">
    <property type="entry name" value="Hydantoinase_A"/>
</dbReference>
<evidence type="ECO:0000259" key="1">
    <source>
        <dbReference type="Pfam" id="PF01968"/>
    </source>
</evidence>
<evidence type="ECO:0000259" key="2">
    <source>
        <dbReference type="Pfam" id="PF05378"/>
    </source>
</evidence>
<name>A0A3N6NA28_NATCH</name>
<dbReference type="RefSeq" id="WP_124195141.1">
    <property type="nucleotide sequence ID" value="NZ_REGA01000005.1"/>
</dbReference>
<accession>A0A3N6NA28</accession>
<dbReference type="InterPro" id="IPR049517">
    <property type="entry name" value="ACX-like_C"/>
</dbReference>
<dbReference type="InterPro" id="IPR008040">
    <property type="entry name" value="Hydant_A_N"/>
</dbReference>
<gene>
    <name evidence="4" type="ORF">EA473_08180</name>
</gene>
<organism evidence="4 5">
    <name type="scientific">Natrarchaeobius chitinivorans</name>
    <dbReference type="NCBI Taxonomy" id="1679083"/>
    <lineage>
        <taxon>Archaea</taxon>
        <taxon>Methanobacteriati</taxon>
        <taxon>Methanobacteriota</taxon>
        <taxon>Stenosarchaea group</taxon>
        <taxon>Halobacteria</taxon>
        <taxon>Halobacteriales</taxon>
        <taxon>Natrialbaceae</taxon>
        <taxon>Natrarchaeobius</taxon>
    </lineage>
</organism>
<comment type="caution">
    <text evidence="4">The sequence shown here is derived from an EMBL/GenBank/DDBJ whole genome shotgun (WGS) entry which is preliminary data.</text>
</comment>
<proteinExistence type="predicted"/>
<dbReference type="PANTHER" id="PTHR11365:SF23">
    <property type="entry name" value="HYPOTHETICAL 5-OXOPROLINASE (EUROFUNG)-RELATED"/>
    <property type="match status" value="1"/>
</dbReference>
<dbReference type="Proteomes" id="UP000282323">
    <property type="component" value="Unassembled WGS sequence"/>
</dbReference>
<dbReference type="Pfam" id="PF05378">
    <property type="entry name" value="Hydant_A_N"/>
    <property type="match status" value="1"/>
</dbReference>
<dbReference type="InterPro" id="IPR045079">
    <property type="entry name" value="Oxoprolinase-like"/>
</dbReference>
<dbReference type="GO" id="GO:0005829">
    <property type="term" value="C:cytosol"/>
    <property type="evidence" value="ECO:0007669"/>
    <property type="project" value="TreeGrafter"/>
</dbReference>
<dbReference type="GO" id="GO:0006749">
    <property type="term" value="P:glutathione metabolic process"/>
    <property type="evidence" value="ECO:0007669"/>
    <property type="project" value="TreeGrafter"/>
</dbReference>
<keyword evidence="5" id="KW-1185">Reference proteome</keyword>
<feature type="domain" description="Acetophenone carboxylase-like C-terminal" evidence="3">
    <location>
        <begin position="536"/>
        <end position="674"/>
    </location>
</feature>
<sequence length="686" mass="74369">MTFQLASDIGGTFTDLFVCDEEGVTNSYKSPTTHGDLPDGLLTAIEKAAVDHGLSLEEFLQRTDRFVHGTTVSTNAIIEGETDTTGLIVTEGFKDVLWLRDGGKEDPYDWDRDYPDPFVPRALTVGVDERINAEGECVTPLDEAEARSAVERLADRDDVEAIAVSLLWAHVEPRHERRIGEIIEDVAPKIPYSLSHEVNPVIREYRRTSSTAINASLTRIASSYLADLERRLNDRGFEEELLVITANGGVLDPSEVRETPIWTVDSGPTMLPVAAAEMTEAELGRTDAIAVDMGGTSIDIGVVDDGVIPRTRDATVGDDYLLGIEKIDVTSVGAGGGSIAWVDEGRFLHVGPQSAGSVPGPACYQRGGTDPTVTDAALVLGYLNEEYFLGGTMDVDRSAAREAIRDEVAEPLDVDVGSAAHAIYAGAMQESVNGIEELTIERGIDPRNYVLFGGGGTFGLFAVGIAREMQANSVFLPREAGVVSSVGGILSDVRRDFTASQFGRSDQFDFDNVNDVLTTLRSDAEAFLDRMNVADSNRSRTGFVSARYPEQIWELEVELPVERITSENLDALVEQFHEKHKDVYGFRMEQDVEFLDWRIEAVGKVDAGKGVVSGGEPTSDPVTPHAQRNAYFDGGTVECAVYRASALRHSDVITGPAILEAENTTVVLPPESELSVTTGGNYRITP</sequence>
<protein>
    <submittedName>
        <fullName evidence="4">Hydantoinase/oxoprolinase family protein</fullName>
    </submittedName>
</protein>
<dbReference type="Pfam" id="PF01968">
    <property type="entry name" value="Hydantoinase_A"/>
    <property type="match status" value="1"/>
</dbReference>
<evidence type="ECO:0000259" key="3">
    <source>
        <dbReference type="Pfam" id="PF19278"/>
    </source>
</evidence>